<sequence>MSRREPRPRGALNHAQHRAYDAVLSHRRRDPARLVESRPVITDRSTGQPPPAASLQPPSRTSRHMNPEPASPPAAPPAALPTATQSSVRVPVASPAHAEPSEELTVDSLRDLLAESADATVDSLRTAFFPYLTLMARHQVQHNISPPLQGDVRTQCRFNDALGFDQALAAVQPLSDTLPDLLHAVGELTTQLEISREEAAAAKRLPVLVQLRVDSLKPLLNTSTAELNGLQAEIKRLKSANVYIGSLLEKSKESMDVQTENLRLAMNYAEQKQDIIDALDKQIERVREIYKTTVSANTENTRKLHDMLLKATQGTWVDADTAALIADLKDRNLRLLRVNRAFRGFVSFAGLDPNTLALAIQGLRVAEVDLSTLRLDEDTFLALPRFQQEAGDQEDPLALAEASAKTAQQVQSSASKRSRHGSDDGSSGDSSEAKTPIPSGRASRAGSAADAGEGSPAAASSSTPSRRGLHIPKAGKNKPKSKRQKTASRSPASVRSRSSQASRRLTSRPPARSPSVAHAKSPVSHPRSRSHSVSSRPTESKSPASPTSVPATSPKAEPLKDDQPPAVVDLTRDGNDEDLEEEPAAISTNFEGTEVTRQASPTPPAAPQRTLTPYKLEMQLLFGSYDDEDAPRGSKARRKPEGLTSPYRSSCDEYTPSPPARSDGAPISKQPSVPPSRSPDSSDSDEDGDSSGSHDGDGASPVTMNLRLTYLLVILPVMKMFRHRPTFLGHLLLSRALLLVFRRLLPRELPEVKSNLLRPLIPHPMEPRQGRLKLCLRYQEFSREVGPGRVIIATYTSRRGDPDPPVPLPMTHQTVRGTRPAVLPSASFPPWVRPFLDLEFRDQGTKKFFE</sequence>
<feature type="compositionally biased region" description="Low complexity" evidence="1">
    <location>
        <begin position="438"/>
        <end position="466"/>
    </location>
</feature>
<feature type="compositionally biased region" description="Low complexity" evidence="1">
    <location>
        <begin position="521"/>
        <end position="556"/>
    </location>
</feature>
<dbReference type="EMBL" id="ANIX01004316">
    <property type="protein sequence ID" value="ETP01113.1"/>
    <property type="molecule type" value="Genomic_DNA"/>
</dbReference>
<evidence type="ECO:0000313" key="3">
    <source>
        <dbReference type="Proteomes" id="UP000018958"/>
    </source>
</evidence>
<comment type="caution">
    <text evidence="2">The sequence shown here is derived from an EMBL/GenBank/DDBJ whole genome shotgun (WGS) entry which is preliminary data.</text>
</comment>
<feature type="compositionally biased region" description="Pro residues" evidence="1">
    <location>
        <begin position="69"/>
        <end position="79"/>
    </location>
</feature>
<proteinExistence type="predicted"/>
<feature type="region of interest" description="Disordered" evidence="1">
    <location>
        <begin position="392"/>
        <end position="611"/>
    </location>
</feature>
<feature type="region of interest" description="Disordered" evidence="1">
    <location>
        <begin position="1"/>
        <end position="103"/>
    </location>
</feature>
<feature type="region of interest" description="Disordered" evidence="1">
    <location>
        <begin position="625"/>
        <end position="700"/>
    </location>
</feature>
<reference evidence="2 3" key="1">
    <citation type="submission" date="2013-11" db="EMBL/GenBank/DDBJ databases">
        <title>The Genome Sequence of Phytophthora parasitica CJ01A1.</title>
        <authorList>
            <consortium name="The Broad Institute Genomics Platform"/>
            <person name="Russ C."/>
            <person name="Tyler B."/>
            <person name="Panabieres F."/>
            <person name="Shan W."/>
            <person name="Tripathy S."/>
            <person name="Grunwald N."/>
            <person name="Machado M."/>
            <person name="Johnson C.S."/>
            <person name="Walker B."/>
            <person name="Young S.K."/>
            <person name="Zeng Q."/>
            <person name="Gargeya S."/>
            <person name="Fitzgerald M."/>
            <person name="Haas B."/>
            <person name="Abouelleil A."/>
            <person name="Allen A.W."/>
            <person name="Alvarado L."/>
            <person name="Arachchi H.M."/>
            <person name="Berlin A.M."/>
            <person name="Chapman S.B."/>
            <person name="Gainer-Dewar J."/>
            <person name="Goldberg J."/>
            <person name="Griggs A."/>
            <person name="Gujja S."/>
            <person name="Hansen M."/>
            <person name="Howarth C."/>
            <person name="Imamovic A."/>
            <person name="Ireland A."/>
            <person name="Larimer J."/>
            <person name="McCowan C."/>
            <person name="Murphy C."/>
            <person name="Pearson M."/>
            <person name="Poon T.W."/>
            <person name="Priest M."/>
            <person name="Roberts A."/>
            <person name="Saif S."/>
            <person name="Shea T."/>
            <person name="Sisk P."/>
            <person name="Sykes S."/>
            <person name="Wortman J."/>
            <person name="Nusbaum C."/>
            <person name="Birren B."/>
        </authorList>
    </citation>
    <scope>NUCLEOTIDE SEQUENCE [LARGE SCALE GENOMIC DNA]</scope>
    <source>
        <strain evidence="2 3">CJ01A1</strain>
    </source>
</reference>
<dbReference type="Proteomes" id="UP000018958">
    <property type="component" value="Unassembled WGS sequence"/>
</dbReference>
<accession>W2VTQ2</accession>
<dbReference type="OrthoDB" id="10438814at2759"/>
<dbReference type="AlphaFoldDB" id="W2VTQ2"/>
<feature type="compositionally biased region" description="Polar residues" evidence="1">
    <location>
        <begin position="405"/>
        <end position="415"/>
    </location>
</feature>
<gene>
    <name evidence="2" type="ORF">F441_21602</name>
</gene>
<feature type="compositionally biased region" description="Low complexity" evidence="1">
    <location>
        <begin position="487"/>
        <end position="508"/>
    </location>
</feature>
<protein>
    <submittedName>
        <fullName evidence="2">Uncharacterized protein</fullName>
    </submittedName>
</protein>
<name>W2VTQ2_PHYNI</name>
<evidence type="ECO:0000313" key="2">
    <source>
        <dbReference type="EMBL" id="ETP01113.1"/>
    </source>
</evidence>
<organism evidence="2 3">
    <name type="scientific">Phytophthora nicotianae CJ01A1</name>
    <dbReference type="NCBI Taxonomy" id="1317063"/>
    <lineage>
        <taxon>Eukaryota</taxon>
        <taxon>Sar</taxon>
        <taxon>Stramenopiles</taxon>
        <taxon>Oomycota</taxon>
        <taxon>Peronosporomycetes</taxon>
        <taxon>Peronosporales</taxon>
        <taxon>Peronosporaceae</taxon>
        <taxon>Phytophthora</taxon>
    </lineage>
</organism>
<evidence type="ECO:0000256" key="1">
    <source>
        <dbReference type="SAM" id="MobiDB-lite"/>
    </source>
</evidence>
<feature type="compositionally biased region" description="Polar residues" evidence="1">
    <location>
        <begin position="586"/>
        <end position="600"/>
    </location>
</feature>
<feature type="compositionally biased region" description="Basic residues" evidence="1">
    <location>
        <begin position="467"/>
        <end position="486"/>
    </location>
</feature>